<evidence type="ECO:0000256" key="1">
    <source>
        <dbReference type="RuleBase" id="RU369002"/>
    </source>
</evidence>
<organism evidence="3 4">
    <name type="scientific">Mythimna separata</name>
    <name type="common">Oriental armyworm</name>
    <name type="synonym">Pseudaletia separata</name>
    <dbReference type="NCBI Taxonomy" id="271217"/>
    <lineage>
        <taxon>Eukaryota</taxon>
        <taxon>Metazoa</taxon>
        <taxon>Ecdysozoa</taxon>
        <taxon>Arthropoda</taxon>
        <taxon>Hexapoda</taxon>
        <taxon>Insecta</taxon>
        <taxon>Pterygota</taxon>
        <taxon>Neoptera</taxon>
        <taxon>Endopterygota</taxon>
        <taxon>Lepidoptera</taxon>
        <taxon>Glossata</taxon>
        <taxon>Ditrysia</taxon>
        <taxon>Noctuoidea</taxon>
        <taxon>Noctuidae</taxon>
        <taxon>Noctuinae</taxon>
        <taxon>Hadenini</taxon>
        <taxon>Mythimna</taxon>
    </lineage>
</organism>
<keyword evidence="1" id="KW-0539">Nucleus</keyword>
<dbReference type="InterPro" id="IPR018222">
    <property type="entry name" value="Nuclear_transport_factor_2_euk"/>
</dbReference>
<comment type="subcellular location">
    <subcellularLocation>
        <location evidence="1">Cytoplasm</location>
    </subcellularLocation>
    <subcellularLocation>
        <location evidence="1">Nucleus</location>
    </subcellularLocation>
</comment>
<accession>A0AAD7YP68</accession>
<keyword evidence="1" id="KW-0653">Protein transport</keyword>
<dbReference type="Proteomes" id="UP001231518">
    <property type="component" value="Chromosome 20"/>
</dbReference>
<sequence>MSEAAVKNIDNACETAEEFTKIFYKQVDNNRHLSSKLYLDTGLLVWNGNGINGNDKIQKFLMDLPASNHVLKTLDAQPISENLVSNKLTYLIQACGDLINFGFTLRWRQKK</sequence>
<dbReference type="GO" id="GO:0015031">
    <property type="term" value="P:protein transport"/>
    <property type="evidence" value="ECO:0007669"/>
    <property type="project" value="UniProtKB-KW"/>
</dbReference>
<feature type="domain" description="NTF2" evidence="2">
    <location>
        <begin position="15"/>
        <end position="98"/>
    </location>
</feature>
<dbReference type="EMBL" id="JARGEI010000011">
    <property type="protein sequence ID" value="KAJ8723896.1"/>
    <property type="molecule type" value="Genomic_DNA"/>
</dbReference>
<gene>
    <name evidence="3" type="ORF">PYW07_007876</name>
</gene>
<protein>
    <recommendedName>
        <fullName evidence="2">NTF2 domain-containing protein</fullName>
    </recommendedName>
</protein>
<dbReference type="GO" id="GO:0006913">
    <property type="term" value="P:nucleocytoplasmic transport"/>
    <property type="evidence" value="ECO:0007669"/>
    <property type="project" value="UniProtKB-UniRule"/>
</dbReference>
<dbReference type="InterPro" id="IPR002075">
    <property type="entry name" value="NTF2_dom"/>
</dbReference>
<dbReference type="AlphaFoldDB" id="A0AAD7YP68"/>
<dbReference type="InterPro" id="IPR032710">
    <property type="entry name" value="NTF2-like_dom_sf"/>
</dbReference>
<dbReference type="PROSITE" id="PS50177">
    <property type="entry name" value="NTF2_DOMAIN"/>
    <property type="match status" value="1"/>
</dbReference>
<keyword evidence="4" id="KW-1185">Reference proteome</keyword>
<dbReference type="SUPFAM" id="SSF54427">
    <property type="entry name" value="NTF2-like"/>
    <property type="match status" value="1"/>
</dbReference>
<reference evidence="3" key="1">
    <citation type="submission" date="2023-03" db="EMBL/GenBank/DDBJ databases">
        <title>Chromosome-level genomes of two armyworms, Mythimna separata and Mythimna loreyi, provide insights into the biosynthesis and reception of sex pheromones.</title>
        <authorList>
            <person name="Zhao H."/>
        </authorList>
    </citation>
    <scope>NUCLEOTIDE SEQUENCE</scope>
    <source>
        <strain evidence="3">BeijingLab</strain>
        <tissue evidence="3">Pupa</tissue>
    </source>
</reference>
<name>A0AAD7YP68_MYTSE</name>
<dbReference type="Gene3D" id="3.10.450.50">
    <property type="match status" value="1"/>
</dbReference>
<dbReference type="Pfam" id="PF02136">
    <property type="entry name" value="NTF2"/>
    <property type="match status" value="1"/>
</dbReference>
<dbReference type="InterPro" id="IPR045875">
    <property type="entry name" value="NTF2"/>
</dbReference>
<dbReference type="GO" id="GO:0005634">
    <property type="term" value="C:nucleus"/>
    <property type="evidence" value="ECO:0007669"/>
    <property type="project" value="UniProtKB-SubCell"/>
</dbReference>
<comment type="function">
    <text evidence="1">Has a role in nuclear-cytoplasmic transport of proteins and mRNAs.</text>
</comment>
<dbReference type="PANTHER" id="PTHR12612">
    <property type="entry name" value="NUCLEAR TRANSPORT FACTOR 2"/>
    <property type="match status" value="1"/>
</dbReference>
<keyword evidence="1" id="KW-0813">Transport</keyword>
<proteinExistence type="predicted"/>
<evidence type="ECO:0000259" key="2">
    <source>
        <dbReference type="PROSITE" id="PS50177"/>
    </source>
</evidence>
<keyword evidence="1" id="KW-0963">Cytoplasm</keyword>
<evidence type="ECO:0000313" key="4">
    <source>
        <dbReference type="Proteomes" id="UP001231518"/>
    </source>
</evidence>
<dbReference type="GO" id="GO:0005737">
    <property type="term" value="C:cytoplasm"/>
    <property type="evidence" value="ECO:0007669"/>
    <property type="project" value="UniProtKB-SubCell"/>
</dbReference>
<comment type="caution">
    <text evidence="3">The sequence shown here is derived from an EMBL/GenBank/DDBJ whole genome shotgun (WGS) entry which is preliminary data.</text>
</comment>
<dbReference type="GO" id="GO:0051028">
    <property type="term" value="P:mRNA transport"/>
    <property type="evidence" value="ECO:0007669"/>
    <property type="project" value="UniProtKB-UniRule"/>
</dbReference>
<evidence type="ECO:0000313" key="3">
    <source>
        <dbReference type="EMBL" id="KAJ8723896.1"/>
    </source>
</evidence>